<dbReference type="GO" id="GO:0016020">
    <property type="term" value="C:membrane"/>
    <property type="evidence" value="ECO:0007669"/>
    <property type="project" value="InterPro"/>
</dbReference>
<organism evidence="4">
    <name type="scientific">bioreactor metagenome</name>
    <dbReference type="NCBI Taxonomy" id="1076179"/>
    <lineage>
        <taxon>unclassified sequences</taxon>
        <taxon>metagenomes</taxon>
        <taxon>ecological metagenomes</taxon>
    </lineage>
</organism>
<comment type="caution">
    <text evidence="4">The sequence shown here is derived from an EMBL/GenBank/DDBJ whole genome shotgun (WGS) entry which is preliminary data.</text>
</comment>
<proteinExistence type="inferred from homology"/>
<dbReference type="Pfam" id="PF00015">
    <property type="entry name" value="MCPsignal"/>
    <property type="match status" value="1"/>
</dbReference>
<dbReference type="Gene3D" id="1.10.287.950">
    <property type="entry name" value="Methyl-accepting chemotaxis protein"/>
    <property type="match status" value="1"/>
</dbReference>
<dbReference type="GO" id="GO:0004888">
    <property type="term" value="F:transmembrane signaling receptor activity"/>
    <property type="evidence" value="ECO:0007669"/>
    <property type="project" value="InterPro"/>
</dbReference>
<dbReference type="PROSITE" id="PS50111">
    <property type="entry name" value="CHEMOTAXIS_TRANSDUC_2"/>
    <property type="match status" value="1"/>
</dbReference>
<dbReference type="SUPFAM" id="SSF58104">
    <property type="entry name" value="Methyl-accepting chemotaxis protein (MCP) signaling domain"/>
    <property type="match status" value="1"/>
</dbReference>
<dbReference type="GO" id="GO:0006935">
    <property type="term" value="P:chemotaxis"/>
    <property type="evidence" value="ECO:0007669"/>
    <property type="project" value="InterPro"/>
</dbReference>
<comment type="similarity">
    <text evidence="2">Belongs to the methyl-accepting chemotaxis (MCP) protein family.</text>
</comment>
<dbReference type="AlphaFoldDB" id="A0A645A6K7"/>
<gene>
    <name evidence="4" type="ORF">SDC9_95072</name>
</gene>
<accession>A0A645A6K7</accession>
<dbReference type="PANTHER" id="PTHR32089">
    <property type="entry name" value="METHYL-ACCEPTING CHEMOTAXIS PROTEIN MCPB"/>
    <property type="match status" value="1"/>
</dbReference>
<protein>
    <recommendedName>
        <fullName evidence="3">Methyl-accepting transducer domain-containing protein</fullName>
    </recommendedName>
</protein>
<evidence type="ECO:0000259" key="3">
    <source>
        <dbReference type="PROSITE" id="PS50111"/>
    </source>
</evidence>
<feature type="domain" description="Methyl-accepting transducer" evidence="3">
    <location>
        <begin position="1"/>
        <end position="143"/>
    </location>
</feature>
<dbReference type="GO" id="GO:0007165">
    <property type="term" value="P:signal transduction"/>
    <property type="evidence" value="ECO:0007669"/>
    <property type="project" value="UniProtKB-KW"/>
</dbReference>
<name>A0A645A6K7_9ZZZZ</name>
<dbReference type="EMBL" id="VSSQ01012058">
    <property type="protein sequence ID" value="MPM48348.1"/>
    <property type="molecule type" value="Genomic_DNA"/>
</dbReference>
<evidence type="ECO:0000313" key="4">
    <source>
        <dbReference type="EMBL" id="MPM48348.1"/>
    </source>
</evidence>
<dbReference type="PANTHER" id="PTHR32089:SF112">
    <property type="entry name" value="LYSOZYME-LIKE PROTEIN-RELATED"/>
    <property type="match status" value="1"/>
</dbReference>
<reference evidence="4" key="1">
    <citation type="submission" date="2019-08" db="EMBL/GenBank/DDBJ databases">
        <authorList>
            <person name="Kucharzyk K."/>
            <person name="Murdoch R.W."/>
            <person name="Higgins S."/>
            <person name="Loffler F."/>
        </authorList>
    </citation>
    <scope>NUCLEOTIDE SEQUENCE</scope>
</reference>
<dbReference type="InterPro" id="IPR004089">
    <property type="entry name" value="MCPsignal_dom"/>
</dbReference>
<evidence type="ECO:0000256" key="2">
    <source>
        <dbReference type="ARBA" id="ARBA00029447"/>
    </source>
</evidence>
<keyword evidence="1" id="KW-0807">Transducer</keyword>
<dbReference type="SMART" id="SM00283">
    <property type="entry name" value="MA"/>
    <property type="match status" value="1"/>
</dbReference>
<dbReference type="PRINTS" id="PR00260">
    <property type="entry name" value="CHEMTRNSDUCR"/>
</dbReference>
<dbReference type="InterPro" id="IPR004090">
    <property type="entry name" value="Chemotax_Me-accpt_rcpt"/>
</dbReference>
<sequence>MRASSQELAAISKESADIAKTAFLDVSKTTQILELINHIAQQTNLLGLNAAIESARAGEHGRGFSVVASEVRKLAIESKNSTEKIKEFINKFQVSIESVRKNVEQSAIITQEQANATQGIAEMLENIQMIGQKLSEEGKKSIR</sequence>
<evidence type="ECO:0000256" key="1">
    <source>
        <dbReference type="ARBA" id="ARBA00023224"/>
    </source>
</evidence>